<keyword evidence="4" id="KW-1185">Reference proteome</keyword>
<dbReference type="EMBL" id="CAUYUJ010014436">
    <property type="protein sequence ID" value="CAK0841180.1"/>
    <property type="molecule type" value="Genomic_DNA"/>
</dbReference>
<comment type="caution">
    <text evidence="3">The sequence shown here is derived from an EMBL/GenBank/DDBJ whole genome shotgun (WGS) entry which is preliminary data.</text>
</comment>
<gene>
    <name evidence="3" type="ORF">PCOR1329_LOCUS36453</name>
</gene>
<dbReference type="InterPro" id="IPR013595">
    <property type="entry name" value="Pept_S33_TAP-like_C"/>
</dbReference>
<dbReference type="Proteomes" id="UP001189429">
    <property type="component" value="Unassembled WGS sequence"/>
</dbReference>
<dbReference type="Pfam" id="PF08386">
    <property type="entry name" value="Abhydrolase_4"/>
    <property type="match status" value="1"/>
</dbReference>
<dbReference type="Gene3D" id="3.40.50.1820">
    <property type="entry name" value="alpha/beta hydrolase"/>
    <property type="match status" value="1"/>
</dbReference>
<protein>
    <recommendedName>
        <fullName evidence="5">Prolyl aminopeptidase</fullName>
    </recommendedName>
</protein>
<evidence type="ECO:0000313" key="3">
    <source>
        <dbReference type="EMBL" id="CAK0841180.1"/>
    </source>
</evidence>
<dbReference type="InterPro" id="IPR029058">
    <property type="entry name" value="AB_hydrolase_fold"/>
</dbReference>
<evidence type="ECO:0000259" key="1">
    <source>
        <dbReference type="Pfam" id="PF00561"/>
    </source>
</evidence>
<dbReference type="InterPro" id="IPR000073">
    <property type="entry name" value="AB_hydrolase_1"/>
</dbReference>
<sequence length="458" mass="50624">MQVERLKNALTDFMGEDAPEPSEEDIKIMFAILRYGGLPVDGVHGVTYLNETYVRWYYRLVQLESTLCTDAPRYNSLRKADGQAYNLFRYTGTEDLAQDIDVFRRAIGQNKLSIYGLSYGTVVGSNYATLFPNHTDRLVLDGVIPPVLETHTLPTHQQKGYSNVFEAVFTDCFESLYRNASEEERCPLAPSPSSKVQHMINDRTNLTRAAAVANYFDNIACGNDNACIDGAPATVACAAALYSKGAQTPEYCNVSAVSEAKPENAPLGPGTENDRFYETQKTIMSAVIGLDAPGRYGEEALIALWQDQLRAYGMSVRHYIEWMVPCSTWPMYSKPLPPAGNERIPALVIGNLHDQATDFGGAQLMRQAFPSGSLMTYQGFGHCLAARSFEVVGATGSEVNSVQSINHCKHLIDKYLETLELPFDGHACHLYSPLSLGPAAVERYLQSHANDSINRRGR</sequence>
<proteinExistence type="predicted"/>
<organism evidence="3 4">
    <name type="scientific">Prorocentrum cordatum</name>
    <dbReference type="NCBI Taxonomy" id="2364126"/>
    <lineage>
        <taxon>Eukaryota</taxon>
        <taxon>Sar</taxon>
        <taxon>Alveolata</taxon>
        <taxon>Dinophyceae</taxon>
        <taxon>Prorocentrales</taxon>
        <taxon>Prorocentraceae</taxon>
        <taxon>Prorocentrum</taxon>
    </lineage>
</organism>
<name>A0ABN9T824_9DINO</name>
<dbReference type="SUPFAM" id="SSF53474">
    <property type="entry name" value="alpha/beta-Hydrolases"/>
    <property type="match status" value="1"/>
</dbReference>
<feature type="domain" description="AB hydrolase-1" evidence="1">
    <location>
        <begin position="92"/>
        <end position="175"/>
    </location>
</feature>
<accession>A0ABN9T824</accession>
<evidence type="ECO:0000313" key="4">
    <source>
        <dbReference type="Proteomes" id="UP001189429"/>
    </source>
</evidence>
<dbReference type="Pfam" id="PF00561">
    <property type="entry name" value="Abhydrolase_1"/>
    <property type="match status" value="1"/>
</dbReference>
<evidence type="ECO:0000259" key="2">
    <source>
        <dbReference type="Pfam" id="PF08386"/>
    </source>
</evidence>
<evidence type="ECO:0008006" key="5">
    <source>
        <dbReference type="Google" id="ProtNLM"/>
    </source>
</evidence>
<feature type="domain" description="Peptidase S33 tripeptidyl aminopeptidase-like C-terminal" evidence="2">
    <location>
        <begin position="321"/>
        <end position="387"/>
    </location>
</feature>
<reference evidence="3" key="1">
    <citation type="submission" date="2023-10" db="EMBL/GenBank/DDBJ databases">
        <authorList>
            <person name="Chen Y."/>
            <person name="Shah S."/>
            <person name="Dougan E. K."/>
            <person name="Thang M."/>
            <person name="Chan C."/>
        </authorList>
    </citation>
    <scope>NUCLEOTIDE SEQUENCE [LARGE SCALE GENOMIC DNA]</scope>
</reference>